<feature type="transmembrane region" description="Helical" evidence="11">
    <location>
        <begin position="67"/>
        <end position="87"/>
    </location>
</feature>
<dbReference type="EnsemblMetazoa" id="XM_021054390.2">
    <property type="protein sequence ID" value="XP_020910049.1"/>
    <property type="gene ID" value="LOC110247897"/>
</dbReference>
<organism evidence="13 14">
    <name type="scientific">Exaiptasia diaphana</name>
    <name type="common">Tropical sea anemone</name>
    <name type="synonym">Aiptasia pulchella</name>
    <dbReference type="NCBI Taxonomy" id="2652724"/>
    <lineage>
        <taxon>Eukaryota</taxon>
        <taxon>Metazoa</taxon>
        <taxon>Cnidaria</taxon>
        <taxon>Anthozoa</taxon>
        <taxon>Hexacorallia</taxon>
        <taxon>Actiniaria</taxon>
        <taxon>Aiptasiidae</taxon>
        <taxon>Exaiptasia</taxon>
    </lineage>
</organism>
<evidence type="ECO:0000313" key="13">
    <source>
        <dbReference type="EnsemblMetazoa" id="XP_020910048.1"/>
    </source>
</evidence>
<dbReference type="OrthoDB" id="5951059at2759"/>
<feature type="region of interest" description="Disordered" evidence="10">
    <location>
        <begin position="357"/>
        <end position="381"/>
    </location>
</feature>
<dbReference type="AlphaFoldDB" id="A0A913XUK9"/>
<keyword evidence="4 11" id="KW-1133">Transmembrane helix</keyword>
<feature type="region of interest" description="Disordered" evidence="10">
    <location>
        <begin position="1"/>
        <end position="20"/>
    </location>
</feature>
<evidence type="ECO:0000313" key="14">
    <source>
        <dbReference type="Proteomes" id="UP000887567"/>
    </source>
</evidence>
<dbReference type="KEGG" id="epa:110247897"/>
<dbReference type="GO" id="GO:0007268">
    <property type="term" value="P:chemical synaptic transmission"/>
    <property type="evidence" value="ECO:0007669"/>
    <property type="project" value="TreeGrafter"/>
</dbReference>
<evidence type="ECO:0000256" key="11">
    <source>
        <dbReference type="SAM" id="Phobius"/>
    </source>
</evidence>
<keyword evidence="8 9" id="KW-0807">Transducer</keyword>
<keyword evidence="7 9" id="KW-0675">Receptor</keyword>
<feature type="transmembrane region" description="Helical" evidence="11">
    <location>
        <begin position="32"/>
        <end position="55"/>
    </location>
</feature>
<keyword evidence="5 9" id="KW-0297">G-protein coupled receptor</keyword>
<evidence type="ECO:0000256" key="9">
    <source>
        <dbReference type="RuleBase" id="RU000688"/>
    </source>
</evidence>
<dbReference type="GO" id="GO:0030425">
    <property type="term" value="C:dendrite"/>
    <property type="evidence" value="ECO:0007669"/>
    <property type="project" value="TreeGrafter"/>
</dbReference>
<feature type="transmembrane region" description="Helical" evidence="11">
    <location>
        <begin position="245"/>
        <end position="268"/>
    </location>
</feature>
<dbReference type="GO" id="GO:0030594">
    <property type="term" value="F:neurotransmitter receptor activity"/>
    <property type="evidence" value="ECO:0007669"/>
    <property type="project" value="TreeGrafter"/>
</dbReference>
<feature type="transmembrane region" description="Helical" evidence="11">
    <location>
        <begin position="176"/>
        <end position="206"/>
    </location>
</feature>
<name>A0A913XUK9_EXADI</name>
<feature type="transmembrane region" description="Helical" evidence="11">
    <location>
        <begin position="288"/>
        <end position="307"/>
    </location>
</feature>
<dbReference type="InterPro" id="IPR017452">
    <property type="entry name" value="GPCR_Rhodpsn_7TM"/>
</dbReference>
<dbReference type="CDD" id="cd14967">
    <property type="entry name" value="7tmA_amine_R-like"/>
    <property type="match status" value="1"/>
</dbReference>
<evidence type="ECO:0000256" key="7">
    <source>
        <dbReference type="ARBA" id="ARBA00023170"/>
    </source>
</evidence>
<evidence type="ECO:0000256" key="3">
    <source>
        <dbReference type="ARBA" id="ARBA00022692"/>
    </source>
</evidence>
<dbReference type="GO" id="GO:0005886">
    <property type="term" value="C:plasma membrane"/>
    <property type="evidence" value="ECO:0007669"/>
    <property type="project" value="UniProtKB-SubCell"/>
</dbReference>
<evidence type="ECO:0000256" key="1">
    <source>
        <dbReference type="ARBA" id="ARBA00004651"/>
    </source>
</evidence>
<dbReference type="RefSeq" id="XP_028517619.1">
    <property type="nucleotide sequence ID" value="XM_028661818.1"/>
</dbReference>
<dbReference type="PANTHER" id="PTHR24247">
    <property type="entry name" value="5-HYDROXYTRYPTAMINE RECEPTOR"/>
    <property type="match status" value="1"/>
</dbReference>
<dbReference type="OMA" id="LPHINSC"/>
<keyword evidence="14" id="KW-1185">Reference proteome</keyword>
<dbReference type="SMART" id="SM01381">
    <property type="entry name" value="7TM_GPCR_Srsx"/>
    <property type="match status" value="1"/>
</dbReference>
<evidence type="ECO:0000256" key="2">
    <source>
        <dbReference type="ARBA" id="ARBA00022475"/>
    </source>
</evidence>
<dbReference type="GeneID" id="110247897"/>
<proteinExistence type="inferred from homology"/>
<dbReference type="RefSeq" id="XP_020910049.1">
    <property type="nucleotide sequence ID" value="XM_021054390.2"/>
</dbReference>
<evidence type="ECO:0000256" key="5">
    <source>
        <dbReference type="ARBA" id="ARBA00023040"/>
    </source>
</evidence>
<feature type="transmembrane region" description="Helical" evidence="11">
    <location>
        <begin position="107"/>
        <end position="127"/>
    </location>
</feature>
<dbReference type="EnsemblMetazoa" id="XM_028661818.1">
    <property type="protein sequence ID" value="XP_028517619.1"/>
    <property type="gene ID" value="LOC110247897"/>
</dbReference>
<evidence type="ECO:0000256" key="6">
    <source>
        <dbReference type="ARBA" id="ARBA00023136"/>
    </source>
</evidence>
<accession>A0A913XUK9</accession>
<dbReference type="RefSeq" id="XP_020910048.1">
    <property type="nucleotide sequence ID" value="XM_021054389.2"/>
</dbReference>
<dbReference type="EnsemblMetazoa" id="XM_021054389.2">
    <property type="protein sequence ID" value="XP_020910048.1"/>
    <property type="gene ID" value="LOC110247897"/>
</dbReference>
<dbReference type="InterPro" id="IPR000276">
    <property type="entry name" value="GPCR_Rhodpsn"/>
</dbReference>
<dbReference type="PROSITE" id="PS00237">
    <property type="entry name" value="G_PROTEIN_RECEP_F1_1"/>
    <property type="match status" value="1"/>
</dbReference>
<dbReference type="PROSITE" id="PS50262">
    <property type="entry name" value="G_PROTEIN_RECEP_F1_2"/>
    <property type="match status" value="1"/>
</dbReference>
<feature type="compositionally biased region" description="Basic and acidic residues" evidence="10">
    <location>
        <begin position="372"/>
        <end position="381"/>
    </location>
</feature>
<feature type="domain" description="G-protein coupled receptors family 1 profile" evidence="12">
    <location>
        <begin position="46"/>
        <end position="304"/>
    </location>
</feature>
<dbReference type="RefSeq" id="XP_020910046.1">
    <property type="nucleotide sequence ID" value="XM_021054387.2"/>
</dbReference>
<sequence length="381" mass="43101">MALNNSLGMENQKPTNFSDGSQRDDFARRATFIIAILLLIVVTIASNLLVFLAVYAFRGLRTVTNCFVISLASADLSVAFLAIPAWLSNAFIPLDTNYKLLLLDLCTRWVDVFCAAVSIYSATLVSLDRYLAINKPLRYREMVTRSRANKAISSVWIMSLVISGISFIQYHSTTAIYVWAIFVFIAILCVPLLTMIFAYACIYSAAVEQLSKMKYNEHNVTSTDPLNRKRNAVSDRRKRFYKELCITKTLAITISMFIIAWAPYLIIAMVETFHPSKQAQIPEFFSHLIHYLPFINSFVNPWIYAGINKDFRKALKKLMCAPQQFCFCAQNENSTKRSRTNSASTGRTLIGSFQMEDQTGSFRGSNPPRVTPRHDVQCTSV</sequence>
<dbReference type="PRINTS" id="PR00237">
    <property type="entry name" value="GPCRRHODOPSN"/>
</dbReference>
<dbReference type="Pfam" id="PF00001">
    <property type="entry name" value="7tm_1"/>
    <property type="match status" value="1"/>
</dbReference>
<evidence type="ECO:0000256" key="4">
    <source>
        <dbReference type="ARBA" id="ARBA00022989"/>
    </source>
</evidence>
<comment type="subcellular location">
    <subcellularLocation>
        <location evidence="1">Cell membrane</location>
        <topology evidence="1">Multi-pass membrane protein</topology>
    </subcellularLocation>
</comment>
<reference evidence="13" key="1">
    <citation type="submission" date="2022-11" db="UniProtKB">
        <authorList>
            <consortium name="EnsemblMetazoa"/>
        </authorList>
    </citation>
    <scope>IDENTIFICATION</scope>
</reference>
<protein>
    <recommendedName>
        <fullName evidence="12">G-protein coupled receptors family 1 profile domain-containing protein</fullName>
    </recommendedName>
</protein>
<dbReference type="GO" id="GO:0007187">
    <property type="term" value="P:G protein-coupled receptor signaling pathway, coupled to cyclic nucleotide second messenger"/>
    <property type="evidence" value="ECO:0007669"/>
    <property type="project" value="TreeGrafter"/>
</dbReference>
<dbReference type="GO" id="GO:0045202">
    <property type="term" value="C:synapse"/>
    <property type="evidence" value="ECO:0007669"/>
    <property type="project" value="GOC"/>
</dbReference>
<dbReference type="Gene3D" id="1.20.1070.10">
    <property type="entry name" value="Rhodopsin 7-helix transmembrane proteins"/>
    <property type="match status" value="1"/>
</dbReference>
<dbReference type="SUPFAM" id="SSF81321">
    <property type="entry name" value="Family A G protein-coupled receptor-like"/>
    <property type="match status" value="1"/>
</dbReference>
<comment type="similarity">
    <text evidence="9">Belongs to the G-protein coupled receptor 1 family.</text>
</comment>
<evidence type="ECO:0000259" key="12">
    <source>
        <dbReference type="PROSITE" id="PS50262"/>
    </source>
</evidence>
<dbReference type="GO" id="GO:0004993">
    <property type="term" value="F:G protein-coupled serotonin receptor activity"/>
    <property type="evidence" value="ECO:0007669"/>
    <property type="project" value="TreeGrafter"/>
</dbReference>
<keyword evidence="3 9" id="KW-0812">Transmembrane</keyword>
<keyword evidence="6 11" id="KW-0472">Membrane</keyword>
<evidence type="ECO:0000256" key="8">
    <source>
        <dbReference type="ARBA" id="ARBA00023224"/>
    </source>
</evidence>
<dbReference type="EnsemblMetazoa" id="XM_021054387.2">
    <property type="protein sequence ID" value="XP_020910046.1"/>
    <property type="gene ID" value="LOC110247897"/>
</dbReference>
<feature type="transmembrane region" description="Helical" evidence="11">
    <location>
        <begin position="148"/>
        <end position="170"/>
    </location>
</feature>
<evidence type="ECO:0000256" key="10">
    <source>
        <dbReference type="SAM" id="MobiDB-lite"/>
    </source>
</evidence>
<dbReference type="PANTHER" id="PTHR24247:SF202">
    <property type="entry name" value="5-HYDROXYTRYPTAMINE RECEPTOR 1"/>
    <property type="match status" value="1"/>
</dbReference>
<dbReference type="Proteomes" id="UP000887567">
    <property type="component" value="Unplaced"/>
</dbReference>
<keyword evidence="2" id="KW-1003">Cell membrane</keyword>